<proteinExistence type="predicted"/>
<sequence length="336" mass="37521">MVFNCKPISQEMPDSTQGKQDSPLNLLKNDNPDEVITFSLIVRGCSYLRRVELFLKGINGVESVKGDGNSAKLEVMGKVDPFKIQEMVKHETKKEVELFLPSSEMEGDRGEKKGTKGKFIRRVMPMPENDVANEKTGENIFNLKIKLCCESCNKHLQKALKTKGLEMVTIEEEKDLVTVRGTVGMTELRSYIKNKLKKDIEVLNLAEVMASTKIDNAAVNDKGRDAGAIDKKYEGKNGGNKEAEDGGAMMKSTVVLKLRLHCDGCIQKIRKVIMKCRGVKSVSVNADKDLVTVKGTMDVQELTSYLEEKIKSNVKVVLVKKKDKKDKDDDSENKDN</sequence>
<organism evidence="1 2">
    <name type="scientific">Melia azedarach</name>
    <name type="common">Chinaberry tree</name>
    <dbReference type="NCBI Taxonomy" id="155640"/>
    <lineage>
        <taxon>Eukaryota</taxon>
        <taxon>Viridiplantae</taxon>
        <taxon>Streptophyta</taxon>
        <taxon>Embryophyta</taxon>
        <taxon>Tracheophyta</taxon>
        <taxon>Spermatophyta</taxon>
        <taxon>Magnoliopsida</taxon>
        <taxon>eudicotyledons</taxon>
        <taxon>Gunneridae</taxon>
        <taxon>Pentapetalae</taxon>
        <taxon>rosids</taxon>
        <taxon>malvids</taxon>
        <taxon>Sapindales</taxon>
        <taxon>Meliaceae</taxon>
        <taxon>Melia</taxon>
    </lineage>
</organism>
<evidence type="ECO:0000313" key="1">
    <source>
        <dbReference type="EMBL" id="KAJ4704956.1"/>
    </source>
</evidence>
<dbReference type="Proteomes" id="UP001164539">
    <property type="component" value="Chromosome 12"/>
</dbReference>
<keyword evidence="2" id="KW-1185">Reference proteome</keyword>
<gene>
    <name evidence="1" type="ORF">OWV82_021795</name>
</gene>
<comment type="caution">
    <text evidence="1">The sequence shown here is derived from an EMBL/GenBank/DDBJ whole genome shotgun (WGS) entry which is preliminary data.</text>
</comment>
<evidence type="ECO:0000313" key="2">
    <source>
        <dbReference type="Proteomes" id="UP001164539"/>
    </source>
</evidence>
<dbReference type="EMBL" id="CM051405">
    <property type="protein sequence ID" value="KAJ4704956.1"/>
    <property type="molecule type" value="Genomic_DNA"/>
</dbReference>
<name>A0ACC1X0P6_MELAZ</name>
<reference evidence="1 2" key="1">
    <citation type="journal article" date="2023" name="Science">
        <title>Complex scaffold remodeling in plant triterpene biosynthesis.</title>
        <authorList>
            <person name="De La Pena R."/>
            <person name="Hodgson H."/>
            <person name="Liu J.C."/>
            <person name="Stephenson M.J."/>
            <person name="Martin A.C."/>
            <person name="Owen C."/>
            <person name="Harkess A."/>
            <person name="Leebens-Mack J."/>
            <person name="Jimenez L.E."/>
            <person name="Osbourn A."/>
            <person name="Sattely E.S."/>
        </authorList>
    </citation>
    <scope>NUCLEOTIDE SEQUENCE [LARGE SCALE GENOMIC DNA]</scope>
    <source>
        <strain evidence="2">cv. JPN11</strain>
        <tissue evidence="1">Leaf</tissue>
    </source>
</reference>
<accession>A0ACC1X0P6</accession>
<protein>
    <submittedName>
        <fullName evidence="1">Heavy metal-associated isoprenylated plant protein</fullName>
    </submittedName>
</protein>